<evidence type="ECO:0000313" key="2">
    <source>
        <dbReference type="Proteomes" id="UP000614200"/>
    </source>
</evidence>
<reference evidence="1 2" key="1">
    <citation type="submission" date="2020-11" db="EMBL/GenBank/DDBJ databases">
        <title>Fusibacter basophilias sp. nov.</title>
        <authorList>
            <person name="Qiu D."/>
        </authorList>
    </citation>
    <scope>NUCLEOTIDE SEQUENCE [LARGE SCALE GENOMIC DNA]</scope>
    <source>
        <strain evidence="1 2">Q10-2</strain>
    </source>
</reference>
<comment type="caution">
    <text evidence="1">The sequence shown here is derived from an EMBL/GenBank/DDBJ whole genome shotgun (WGS) entry which is preliminary data.</text>
</comment>
<protein>
    <submittedName>
        <fullName evidence="1">DUF177 domain-containing protein</fullName>
    </submittedName>
</protein>
<dbReference type="RefSeq" id="WP_194699942.1">
    <property type="nucleotide sequence ID" value="NZ_JADKNH010000001.1"/>
</dbReference>
<organism evidence="1 2">
    <name type="scientific">Fusibacter ferrireducens</name>
    <dbReference type="NCBI Taxonomy" id="2785058"/>
    <lineage>
        <taxon>Bacteria</taxon>
        <taxon>Bacillati</taxon>
        <taxon>Bacillota</taxon>
        <taxon>Clostridia</taxon>
        <taxon>Eubacteriales</taxon>
        <taxon>Eubacteriales Family XII. Incertae Sedis</taxon>
        <taxon>Fusibacter</taxon>
    </lineage>
</organism>
<dbReference type="InterPro" id="IPR003772">
    <property type="entry name" value="YceD"/>
</dbReference>
<dbReference type="PANTHER" id="PTHR34374">
    <property type="entry name" value="LARGE RIBOSOMAL RNA SUBUNIT ACCUMULATION PROTEIN YCED HOMOLOG 1, CHLOROPLASTIC"/>
    <property type="match status" value="1"/>
</dbReference>
<dbReference type="EMBL" id="JADKNH010000001">
    <property type="protein sequence ID" value="MBF4691696.1"/>
    <property type="molecule type" value="Genomic_DNA"/>
</dbReference>
<evidence type="ECO:0000313" key="1">
    <source>
        <dbReference type="EMBL" id="MBF4691696.1"/>
    </source>
</evidence>
<gene>
    <name evidence="1" type="ORF">ISU02_01125</name>
</gene>
<accession>A0ABR9ZNY1</accession>
<proteinExistence type="predicted"/>
<keyword evidence="2" id="KW-1185">Reference proteome</keyword>
<sequence length="165" mass="18429">MNLDLSKVVNGLKSVADFQFDLTLTDEFLKEINAIEASMFSMTGSVKKIEKRLMLTFDYKGVISFECHRCLAEVKLNLSSCVTRELMEQFSEDEDDQFAVIESGAIDLIPILEEDILLNLPLQILCSEGCKGICPQCGTDLNTGSCTCDDEKIDPRLEALKNLFT</sequence>
<dbReference type="Pfam" id="PF02620">
    <property type="entry name" value="YceD"/>
    <property type="match status" value="1"/>
</dbReference>
<dbReference type="Proteomes" id="UP000614200">
    <property type="component" value="Unassembled WGS sequence"/>
</dbReference>
<dbReference type="PANTHER" id="PTHR34374:SF1">
    <property type="entry name" value="LARGE RIBOSOMAL RNA SUBUNIT ACCUMULATION PROTEIN YCED HOMOLOG 1, CHLOROPLASTIC"/>
    <property type="match status" value="1"/>
</dbReference>
<name>A0ABR9ZNY1_9FIRM</name>